<evidence type="ECO:0000313" key="1">
    <source>
        <dbReference type="EMBL" id="NMR70829.1"/>
    </source>
</evidence>
<dbReference type="EMBL" id="JABCJR010000024">
    <property type="protein sequence ID" value="NMR70829.1"/>
    <property type="molecule type" value="Genomic_DNA"/>
</dbReference>
<dbReference type="Proteomes" id="UP000590068">
    <property type="component" value="Unassembled WGS sequence"/>
</dbReference>
<comment type="caution">
    <text evidence="1">The sequence shown here is derived from an EMBL/GenBank/DDBJ whole genome shotgun (WGS) entry which is preliminary data.</text>
</comment>
<evidence type="ECO:0000313" key="2">
    <source>
        <dbReference type="Proteomes" id="UP000590068"/>
    </source>
</evidence>
<organism evidence="1 2">
    <name type="scientific">Vibrio breoganii</name>
    <dbReference type="NCBI Taxonomy" id="553239"/>
    <lineage>
        <taxon>Bacteria</taxon>
        <taxon>Pseudomonadati</taxon>
        <taxon>Pseudomonadota</taxon>
        <taxon>Gammaproteobacteria</taxon>
        <taxon>Vibrionales</taxon>
        <taxon>Vibrionaceae</taxon>
        <taxon>Vibrio</taxon>
    </lineage>
</organism>
<gene>
    <name evidence="1" type="ORF">HJ568_12765</name>
</gene>
<sequence>MSVTKRNTSPQLASPSSMDPNDVLLVKRRVPDDSFTHQEIESSALELPVLERLFVQHDLPSLLTNEADMHSAIASLEAQKQLMKLAQRLWSQWQHDERLYSAIADYVDVCVLKRPKALNDLRWHHSLPGLSLVKYHLCTAGLTSNAERNEIWERHCTLTHHRRYVEQFCCSLPHVSCHYTLSGVEWTISQIRVR</sequence>
<name>A0ABX1U8P9_9VIBR</name>
<keyword evidence="2" id="KW-1185">Reference proteome</keyword>
<protein>
    <submittedName>
        <fullName evidence="1">Uncharacterized protein</fullName>
    </submittedName>
</protein>
<proteinExistence type="predicted"/>
<reference evidence="1 2" key="1">
    <citation type="submission" date="2020-04" db="EMBL/GenBank/DDBJ databases">
        <title>WGS-Seq of Vibrio isolated by the O'Toole Lab.</title>
        <authorList>
            <person name="Mckone K.P."/>
            <person name="Whitaker R."/>
            <person name="Sevigney J.L."/>
            <person name="Herring J.B."/>
            <person name="O'Toole G."/>
        </authorList>
    </citation>
    <scope>NUCLEOTIDE SEQUENCE [LARGE SCALE GENOMIC DNA]</scope>
    <source>
        <strain evidence="1 2">BS_02</strain>
    </source>
</reference>
<accession>A0ABX1U8P9</accession>
<dbReference type="RefSeq" id="WP_102454830.1">
    <property type="nucleotide sequence ID" value="NZ_JABBXC010000021.1"/>
</dbReference>